<sequence>MNKFKTRRVISGTCITLLTLGTLYCVPNTLTDTTIAITSSQTNETNSTTEQPSTEQPSTEEPSTEEPSTEQPSTEEPSTEQPSTEQPSTEEPSTEQPSTEEPSTEQPSTEEPSTEQPSTEEPSTEEPSTEQPSTEEPSTEQPSTEEPSTEEPLTEQPSTEEPSTEEPSTEEPSTEEPSTEQPAPPPKPDGPSQGNSDESHPGGDSGQPSKPGNNTQSVPTPPGSNRPEGNEVATGGGNGSNFNRDNNMLNPYQNQLLSQYQNETKRNAFSVANFNPLSSDKYYQLLDRNMLALMSGEFGSNDNRKRLFSKSFLNHQNEDKVREINQNGENLEAQQQGKQNIGNHGNLSLIKYMGVGLASIIFIVAFSIVIWKRIRKMN</sequence>
<name>A0ABD7TW38_9STAP</name>
<feature type="signal peptide" evidence="3">
    <location>
        <begin position="1"/>
        <end position="25"/>
    </location>
</feature>
<dbReference type="InterPro" id="IPR052671">
    <property type="entry name" value="Acrosomal_SP-10-like"/>
</dbReference>
<evidence type="ECO:0000313" key="4">
    <source>
        <dbReference type="EMBL" id="UXU57998.1"/>
    </source>
</evidence>
<keyword evidence="2" id="KW-0472">Membrane</keyword>
<feature type="compositionally biased region" description="Low complexity" evidence="1">
    <location>
        <begin position="69"/>
        <end position="121"/>
    </location>
</feature>
<dbReference type="Proteomes" id="UP001065705">
    <property type="component" value="Chromosome"/>
</dbReference>
<keyword evidence="2" id="KW-1133">Transmembrane helix</keyword>
<dbReference type="PANTHER" id="PTHR17571">
    <property type="entry name" value="URINARY PROTEIN RUP /ACROSOMAL PROTEIN SP-10"/>
    <property type="match status" value="1"/>
</dbReference>
<evidence type="ECO:0000313" key="5">
    <source>
        <dbReference type="Proteomes" id="UP001065705"/>
    </source>
</evidence>
<evidence type="ECO:0000256" key="1">
    <source>
        <dbReference type="SAM" id="MobiDB-lite"/>
    </source>
</evidence>
<keyword evidence="2" id="KW-0812">Transmembrane</keyword>
<gene>
    <name evidence="4" type="ORF">MUA95_04115</name>
</gene>
<feature type="compositionally biased region" description="Low complexity" evidence="1">
    <location>
        <begin position="129"/>
        <end position="146"/>
    </location>
</feature>
<feature type="transmembrane region" description="Helical" evidence="2">
    <location>
        <begin position="349"/>
        <end position="371"/>
    </location>
</feature>
<dbReference type="NCBIfam" id="NF039170">
    <property type="entry name" value="SdrH_fam_CTERM"/>
    <property type="match status" value="1"/>
</dbReference>
<proteinExistence type="predicted"/>
<dbReference type="EMBL" id="CP094809">
    <property type="protein sequence ID" value="UXU57998.1"/>
    <property type="molecule type" value="Genomic_DNA"/>
</dbReference>
<feature type="compositionally biased region" description="Acidic residues" evidence="1">
    <location>
        <begin position="162"/>
        <end position="178"/>
    </location>
</feature>
<evidence type="ECO:0000256" key="3">
    <source>
        <dbReference type="SAM" id="SignalP"/>
    </source>
</evidence>
<organism evidence="4 5">
    <name type="scientific">Staphylococcus agnetis</name>
    <dbReference type="NCBI Taxonomy" id="985762"/>
    <lineage>
        <taxon>Bacteria</taxon>
        <taxon>Bacillati</taxon>
        <taxon>Bacillota</taxon>
        <taxon>Bacilli</taxon>
        <taxon>Bacillales</taxon>
        <taxon>Staphylococcaceae</taxon>
        <taxon>Staphylococcus</taxon>
    </lineage>
</organism>
<accession>A0ABD7TW38</accession>
<dbReference type="PANTHER" id="PTHR17571:SF34">
    <property type="entry name" value="ACROSOMAL PROTEIN SP-10"/>
    <property type="match status" value="1"/>
</dbReference>
<dbReference type="AlphaFoldDB" id="A0ABD7TW38"/>
<protein>
    <submittedName>
        <fullName evidence="4">SdrH family protein</fullName>
    </submittedName>
</protein>
<reference evidence="4" key="1">
    <citation type="submission" date="2022-03" db="EMBL/GenBank/DDBJ databases">
        <title>Comparative Genomics of East African Camel-Associated Staphylococcaceae spp.: Diversity and Inheritance of Traits Involved in Host-Pathogen Interactions.</title>
        <authorList>
            <person name="Akarsu H."/>
            <person name="Liljander A."/>
            <person name="Younan M."/>
            <person name="Brodard I."/>
            <person name="Glucks I."/>
            <person name="Labroussaa F."/>
            <person name="Overesch G."/>
            <person name="Kuhnert P."/>
            <person name="Perreten V."/>
            <person name="Drexler J.F."/>
            <person name="Corman V.M."/>
            <person name="Falquet L."/>
            <person name="Jores J."/>
        </authorList>
    </citation>
    <scope>NUCLEOTIDE SEQUENCE</scope>
    <source>
        <strain evidence="4">IVB6197</strain>
    </source>
</reference>
<evidence type="ECO:0000256" key="2">
    <source>
        <dbReference type="SAM" id="Phobius"/>
    </source>
</evidence>
<feature type="region of interest" description="Disordered" evidence="1">
    <location>
        <begin position="39"/>
        <end position="249"/>
    </location>
</feature>
<keyword evidence="3" id="KW-0732">Signal</keyword>
<feature type="compositionally biased region" description="Low complexity" evidence="1">
    <location>
        <begin position="39"/>
        <end position="61"/>
    </location>
</feature>
<feature type="chain" id="PRO_5044810454" evidence="3">
    <location>
        <begin position="26"/>
        <end position="378"/>
    </location>
</feature>
<feature type="compositionally biased region" description="Polar residues" evidence="1">
    <location>
        <begin position="240"/>
        <end position="249"/>
    </location>
</feature>
<dbReference type="RefSeq" id="WP_262626708.1">
    <property type="nucleotide sequence ID" value="NZ_CP094809.1"/>
</dbReference>
<feature type="compositionally biased region" description="Polar residues" evidence="1">
    <location>
        <begin position="206"/>
        <end position="218"/>
    </location>
</feature>